<reference evidence="2 3" key="1">
    <citation type="submission" date="2023-07" db="EMBL/GenBank/DDBJ databases">
        <title>Sorghum-associated microbial communities from plants grown in Nebraska, USA.</title>
        <authorList>
            <person name="Schachtman D."/>
        </authorList>
    </citation>
    <scope>NUCLEOTIDE SEQUENCE [LARGE SCALE GENOMIC DNA]</scope>
    <source>
        <strain evidence="2 3">DS1001</strain>
    </source>
</reference>
<evidence type="ECO:0000313" key="2">
    <source>
        <dbReference type="EMBL" id="MDQ0145220.1"/>
    </source>
</evidence>
<keyword evidence="3" id="KW-1185">Reference proteome</keyword>
<dbReference type="RefSeq" id="WP_307357855.1">
    <property type="nucleotide sequence ID" value="NZ_JAUSTB010000003.1"/>
</dbReference>
<dbReference type="SUPFAM" id="SSF53474">
    <property type="entry name" value="alpha/beta-Hydrolases"/>
    <property type="match status" value="1"/>
</dbReference>
<dbReference type="AlphaFoldDB" id="A0AAJ1SQG8"/>
<dbReference type="Proteomes" id="UP001239267">
    <property type="component" value="Unassembled WGS sequence"/>
</dbReference>
<dbReference type="InterPro" id="IPR022742">
    <property type="entry name" value="Hydrolase_4"/>
</dbReference>
<dbReference type="GO" id="GO:0016787">
    <property type="term" value="F:hydrolase activity"/>
    <property type="evidence" value="ECO:0007669"/>
    <property type="project" value="UniProtKB-KW"/>
</dbReference>
<evidence type="ECO:0000313" key="3">
    <source>
        <dbReference type="Proteomes" id="UP001239267"/>
    </source>
</evidence>
<proteinExistence type="predicted"/>
<dbReference type="PANTHER" id="PTHR11614">
    <property type="entry name" value="PHOSPHOLIPASE-RELATED"/>
    <property type="match status" value="1"/>
</dbReference>
<feature type="domain" description="Serine aminopeptidase S33" evidence="1">
    <location>
        <begin position="27"/>
        <end position="294"/>
    </location>
</feature>
<dbReference type="Pfam" id="PF12146">
    <property type="entry name" value="Hydrolase_4"/>
    <property type="match status" value="1"/>
</dbReference>
<dbReference type="InterPro" id="IPR029058">
    <property type="entry name" value="AB_hydrolase_fold"/>
</dbReference>
<evidence type="ECO:0000259" key="1">
    <source>
        <dbReference type="Pfam" id="PF12146"/>
    </source>
</evidence>
<dbReference type="InterPro" id="IPR051044">
    <property type="entry name" value="MAG_DAG_Lipase"/>
</dbReference>
<name>A0AAJ1SQG8_9MICC</name>
<organism evidence="2 3">
    <name type="scientific">Pseudarthrobacter niigatensis</name>
    <dbReference type="NCBI Taxonomy" id="369935"/>
    <lineage>
        <taxon>Bacteria</taxon>
        <taxon>Bacillati</taxon>
        <taxon>Actinomycetota</taxon>
        <taxon>Actinomycetes</taxon>
        <taxon>Micrococcales</taxon>
        <taxon>Micrococcaceae</taxon>
        <taxon>Pseudarthrobacter</taxon>
    </lineage>
</organism>
<dbReference type="EMBL" id="JAUSTB010000003">
    <property type="protein sequence ID" value="MDQ0145220.1"/>
    <property type="molecule type" value="Genomic_DNA"/>
</dbReference>
<sequence>MSLQEIEFTSANGRDTIQAWVYEPIGQPKAIVQLIHGLGEHSRRYLHLISTLVDAGFIVVAGDHSGHGRTAMQQGTWGDAGEDAASVVVADEVTLQAKAREALPQLPYVVFGHSWGSMIARGMAVNPGAQLSGLILCGIAAQMRGIEKRINRPELARLASGESAAEPAPEELVGQLFDGFLGRLGEDAGPTAWVALDADVVTDHGRDPFNNFGAPLSARFLQGFVDLYDQVTSDDWYKQLPADLPVLILAGDQDPVTNYGEGAYHVANRLADSGHADVRTRVFPGVRHEVHNEPTTRAETERETVEFIQRVTQRQDSPTPSAAG</sequence>
<gene>
    <name evidence="2" type="ORF">J2T23_001110</name>
</gene>
<comment type="caution">
    <text evidence="2">The sequence shown here is derived from an EMBL/GenBank/DDBJ whole genome shotgun (WGS) entry which is preliminary data.</text>
</comment>
<protein>
    <submittedName>
        <fullName evidence="2">Alpha-beta hydrolase superfamily lysophospholipase</fullName>
    </submittedName>
</protein>
<accession>A0AAJ1SQG8</accession>
<dbReference type="Gene3D" id="3.40.50.1820">
    <property type="entry name" value="alpha/beta hydrolase"/>
    <property type="match status" value="1"/>
</dbReference>
<keyword evidence="2" id="KW-0378">Hydrolase</keyword>